<comment type="function">
    <text evidence="9">Confers DNA tethering and processivity to DNA polymerases and other proteins. Acts as a clamp, forming a ring around DNA (a reaction catalyzed by the clamp-loading complex) which diffuses in an ATP-independent manner freely and bidirectionally along dsDNA. Initially characterized for its ability to contact the catalytic subunit of DNA polymerase III (Pol III), a complex, multichain enzyme responsible for most of the replicative synthesis in bacteria; Pol III exhibits 3'-5' exonuclease proofreading activity. The beta chain is required for initiation of replication as well as for processivity of DNA replication.</text>
</comment>
<evidence type="ECO:0000313" key="16">
    <source>
        <dbReference type="Proteomes" id="UP000297288"/>
    </source>
</evidence>
<keyword evidence="6 9" id="KW-0235">DNA replication</keyword>
<dbReference type="Pfam" id="PF00712">
    <property type="entry name" value="DNA_pol3_beta"/>
    <property type="match status" value="1"/>
</dbReference>
<dbReference type="AlphaFoldDB" id="A0A1G6NJV2"/>
<evidence type="ECO:0000259" key="12">
    <source>
        <dbReference type="Pfam" id="PF02768"/>
    </source>
</evidence>
<proteinExistence type="inferred from homology"/>
<keyword evidence="5 9" id="KW-0548">Nucleotidyltransferase</keyword>
<dbReference type="GO" id="GO:0008408">
    <property type="term" value="F:3'-5' exonuclease activity"/>
    <property type="evidence" value="ECO:0007669"/>
    <property type="project" value="InterPro"/>
</dbReference>
<reference evidence="14 16" key="2">
    <citation type="submission" date="2019-04" db="EMBL/GenBank/DDBJ databases">
        <title>Draft genome sequence data and analysis of a Fermenting Bacterium, Geotoga petraea strain HO-Geo1, isolated from heavy-oil petroleum reservoir in Russia.</title>
        <authorList>
            <person name="Grouzdev D.S."/>
            <person name="Semenova E.M."/>
            <person name="Sokolova D.S."/>
            <person name="Tourova T.P."/>
            <person name="Poltaraus A.B."/>
            <person name="Nazina T.N."/>
        </authorList>
    </citation>
    <scope>NUCLEOTIDE SEQUENCE [LARGE SCALE GENOMIC DNA]</scope>
    <source>
        <strain evidence="14 16">HO-Geo1</strain>
    </source>
</reference>
<comment type="subunit">
    <text evidence="9">Forms a ring-shaped head-to-tail homodimer around DNA.</text>
</comment>
<dbReference type="Gene3D" id="3.70.10.10">
    <property type="match status" value="1"/>
</dbReference>
<gene>
    <name evidence="14" type="primary">dnaN</name>
    <name evidence="14" type="ORF">E4650_05820</name>
    <name evidence="13" type="ORF">SAMN04488588_1547</name>
</gene>
<evidence type="ECO:0000256" key="4">
    <source>
        <dbReference type="ARBA" id="ARBA00022679"/>
    </source>
</evidence>
<dbReference type="InterPro" id="IPR022635">
    <property type="entry name" value="DNA_polIII_beta_C"/>
</dbReference>
<dbReference type="RefSeq" id="WP_091404456.1">
    <property type="nucleotide sequence ID" value="NZ_FMYV01000006.1"/>
</dbReference>
<dbReference type="GO" id="GO:0005737">
    <property type="term" value="C:cytoplasm"/>
    <property type="evidence" value="ECO:0007669"/>
    <property type="project" value="UniProtKB-SubCell"/>
</dbReference>
<dbReference type="PANTHER" id="PTHR30478:SF0">
    <property type="entry name" value="BETA SLIDING CLAMP"/>
    <property type="match status" value="1"/>
</dbReference>
<dbReference type="Proteomes" id="UP000297288">
    <property type="component" value="Unassembled WGS sequence"/>
</dbReference>
<feature type="domain" description="DNA polymerase III beta sliding clamp central" evidence="11">
    <location>
        <begin position="128"/>
        <end position="247"/>
    </location>
</feature>
<evidence type="ECO:0000256" key="1">
    <source>
        <dbReference type="ARBA" id="ARBA00004496"/>
    </source>
</evidence>
<dbReference type="OrthoDB" id="8421503at2"/>
<dbReference type="NCBIfam" id="TIGR00663">
    <property type="entry name" value="dnan"/>
    <property type="match status" value="1"/>
</dbReference>
<dbReference type="InterPro" id="IPR022637">
    <property type="entry name" value="DNA_polIII_beta_cen"/>
</dbReference>
<dbReference type="STRING" id="28234.SAMN04488588_1547"/>
<dbReference type="Pfam" id="PF02768">
    <property type="entry name" value="DNA_pol3_beta_3"/>
    <property type="match status" value="1"/>
</dbReference>
<reference evidence="13 15" key="1">
    <citation type="submission" date="2016-10" db="EMBL/GenBank/DDBJ databases">
        <authorList>
            <person name="de Groot N.N."/>
        </authorList>
    </citation>
    <scope>NUCLEOTIDE SEQUENCE [LARGE SCALE GENOMIC DNA]</scope>
    <source>
        <strain evidence="13 15">WG14</strain>
    </source>
</reference>
<evidence type="ECO:0000313" key="15">
    <source>
        <dbReference type="Proteomes" id="UP000199322"/>
    </source>
</evidence>
<evidence type="ECO:0000313" key="14">
    <source>
        <dbReference type="EMBL" id="TGG87856.1"/>
    </source>
</evidence>
<evidence type="ECO:0000256" key="7">
    <source>
        <dbReference type="ARBA" id="ARBA00022932"/>
    </source>
</evidence>
<dbReference type="Pfam" id="PF02767">
    <property type="entry name" value="DNA_pol3_beta_2"/>
    <property type="match status" value="1"/>
</dbReference>
<name>A0A1G6NJV2_9BACT</name>
<evidence type="ECO:0000256" key="5">
    <source>
        <dbReference type="ARBA" id="ARBA00022695"/>
    </source>
</evidence>
<dbReference type="EMBL" id="SRME01000003">
    <property type="protein sequence ID" value="TGG87856.1"/>
    <property type="molecule type" value="Genomic_DNA"/>
</dbReference>
<evidence type="ECO:0000313" key="13">
    <source>
        <dbReference type="EMBL" id="SDC67586.1"/>
    </source>
</evidence>
<dbReference type="Gene3D" id="3.10.150.10">
    <property type="entry name" value="DNA Polymerase III, subunit A, domain 2"/>
    <property type="match status" value="1"/>
</dbReference>
<comment type="subcellular location">
    <subcellularLocation>
        <location evidence="1 9">Cytoplasm</location>
    </subcellularLocation>
</comment>
<evidence type="ECO:0000256" key="6">
    <source>
        <dbReference type="ARBA" id="ARBA00022705"/>
    </source>
</evidence>
<evidence type="ECO:0000256" key="8">
    <source>
        <dbReference type="ARBA" id="ARBA00023125"/>
    </source>
</evidence>
<feature type="domain" description="DNA polymerase III beta sliding clamp N-terminal" evidence="10">
    <location>
        <begin position="1"/>
        <end position="117"/>
    </location>
</feature>
<organism evidence="13 15">
    <name type="scientific">Geotoga petraea</name>
    <dbReference type="NCBI Taxonomy" id="28234"/>
    <lineage>
        <taxon>Bacteria</taxon>
        <taxon>Thermotogati</taxon>
        <taxon>Thermotogota</taxon>
        <taxon>Thermotogae</taxon>
        <taxon>Petrotogales</taxon>
        <taxon>Petrotogaceae</taxon>
        <taxon>Geotoga</taxon>
    </lineage>
</organism>
<dbReference type="EMBL" id="FMYV01000006">
    <property type="protein sequence ID" value="SDC67586.1"/>
    <property type="molecule type" value="Genomic_DNA"/>
</dbReference>
<evidence type="ECO:0000259" key="11">
    <source>
        <dbReference type="Pfam" id="PF02767"/>
    </source>
</evidence>
<dbReference type="SMART" id="SM00480">
    <property type="entry name" value="POL3Bc"/>
    <property type="match status" value="1"/>
</dbReference>
<dbReference type="CDD" id="cd00140">
    <property type="entry name" value="beta_clamp"/>
    <property type="match status" value="1"/>
</dbReference>
<dbReference type="GO" id="GO:0006271">
    <property type="term" value="P:DNA strand elongation involved in DNA replication"/>
    <property type="evidence" value="ECO:0007669"/>
    <property type="project" value="TreeGrafter"/>
</dbReference>
<keyword evidence="7 9" id="KW-0239">DNA-directed DNA polymerase</keyword>
<dbReference type="InterPro" id="IPR022634">
    <property type="entry name" value="DNA_polIII_beta_N"/>
</dbReference>
<dbReference type="SUPFAM" id="SSF55979">
    <property type="entry name" value="DNA clamp"/>
    <property type="match status" value="3"/>
</dbReference>
<dbReference type="InterPro" id="IPR046938">
    <property type="entry name" value="DNA_clamp_sf"/>
</dbReference>
<evidence type="ECO:0000256" key="9">
    <source>
        <dbReference type="PIRNR" id="PIRNR000804"/>
    </source>
</evidence>
<feature type="domain" description="DNA polymerase III beta sliding clamp C-terminal" evidence="12">
    <location>
        <begin position="250"/>
        <end position="368"/>
    </location>
</feature>
<dbReference type="GO" id="GO:0003887">
    <property type="term" value="F:DNA-directed DNA polymerase activity"/>
    <property type="evidence" value="ECO:0007669"/>
    <property type="project" value="UniProtKB-UniRule"/>
</dbReference>
<dbReference type="InterPro" id="IPR001001">
    <property type="entry name" value="DNA_polIII_beta"/>
</dbReference>
<sequence>MEFKIEKKKLLTNVELASNAVARKTTNPILSGILLEIKENELNIYATDLQTGFHKKEDIAYTEEEFSFVVDQKVFSDIVRTLPDGPVRIIYDGTLQLESGNSSFKIPTMDAGEFPNVIPAVSGNSINLNREETLKMIEKVIFCALKDNDPLSKNLNGLYWDFRDGGYLTLIASDSYRLALSETKIDDEDLPSSFLLSLKSMEELKMVLASSKAETFTLNFDGSRSLFTFEEENIQLILNVVDAKYPNYTEIIPQAFKTKIVSNSKEFLDSLKRVSIAAGKSEQVKLEIEETNITLKANSPDVGEAKEIIDIEKDGEDIVIAYSPKFLREAIEKVETTEFEFNISGEINPTVIKPIEDNSYMYIVMPTRWA</sequence>
<dbReference type="Proteomes" id="UP000199322">
    <property type="component" value="Unassembled WGS sequence"/>
</dbReference>
<keyword evidence="8" id="KW-0238">DNA-binding</keyword>
<keyword evidence="3 9" id="KW-0963">Cytoplasm</keyword>
<dbReference type="GO" id="GO:0003677">
    <property type="term" value="F:DNA binding"/>
    <property type="evidence" value="ECO:0007669"/>
    <property type="project" value="UniProtKB-UniRule"/>
</dbReference>
<evidence type="ECO:0000259" key="10">
    <source>
        <dbReference type="Pfam" id="PF00712"/>
    </source>
</evidence>
<evidence type="ECO:0000256" key="2">
    <source>
        <dbReference type="ARBA" id="ARBA00010752"/>
    </source>
</evidence>
<keyword evidence="15" id="KW-1185">Reference proteome</keyword>
<keyword evidence="4 9" id="KW-0808">Transferase</keyword>
<evidence type="ECO:0000256" key="3">
    <source>
        <dbReference type="ARBA" id="ARBA00022490"/>
    </source>
</evidence>
<protein>
    <recommendedName>
        <fullName evidence="9">Beta sliding clamp</fullName>
    </recommendedName>
</protein>
<comment type="similarity">
    <text evidence="2 9">Belongs to the beta sliding clamp family.</text>
</comment>
<dbReference type="GO" id="GO:0009360">
    <property type="term" value="C:DNA polymerase III complex"/>
    <property type="evidence" value="ECO:0007669"/>
    <property type="project" value="InterPro"/>
</dbReference>
<dbReference type="PIRSF" id="PIRSF000804">
    <property type="entry name" value="DNA_pol_III_b"/>
    <property type="match status" value="1"/>
</dbReference>
<accession>A0A1G6NJV2</accession>
<dbReference type="PANTHER" id="PTHR30478">
    <property type="entry name" value="DNA POLYMERASE III SUBUNIT BETA"/>
    <property type="match status" value="1"/>
</dbReference>